<reference evidence="2" key="2">
    <citation type="submission" date="2025-09" db="UniProtKB">
        <authorList>
            <consortium name="Ensembl"/>
        </authorList>
    </citation>
    <scope>IDENTIFICATION</scope>
</reference>
<dbReference type="Proteomes" id="UP000694423">
    <property type="component" value="Unplaced"/>
</dbReference>
<feature type="transmembrane region" description="Helical" evidence="1">
    <location>
        <begin position="49"/>
        <end position="71"/>
    </location>
</feature>
<protein>
    <submittedName>
        <fullName evidence="2">Uncharacterized protein</fullName>
    </submittedName>
</protein>
<accession>A0A8C4K6P9</accession>
<keyword evidence="1" id="KW-0472">Membrane</keyword>
<evidence type="ECO:0000313" key="2">
    <source>
        <dbReference type="Ensembl" id="ENSDNVP00000018780.1"/>
    </source>
</evidence>
<feature type="transmembrane region" description="Helical" evidence="1">
    <location>
        <begin position="24"/>
        <end position="43"/>
    </location>
</feature>
<proteinExistence type="predicted"/>
<dbReference type="Ensembl" id="ENSDNVT00000022615.1">
    <property type="protein sequence ID" value="ENSDNVP00000018780.1"/>
    <property type="gene ID" value="ENSDNVG00000013121.1"/>
</dbReference>
<dbReference type="AlphaFoldDB" id="A0A8C4K6P9"/>
<evidence type="ECO:0000313" key="3">
    <source>
        <dbReference type="Proteomes" id="UP000694423"/>
    </source>
</evidence>
<evidence type="ECO:0000256" key="1">
    <source>
        <dbReference type="SAM" id="Phobius"/>
    </source>
</evidence>
<keyword evidence="1" id="KW-1133">Transmembrane helix</keyword>
<organism evidence="2 3">
    <name type="scientific">Dromaius novaehollandiae</name>
    <name type="common">Emu</name>
    <dbReference type="NCBI Taxonomy" id="8790"/>
    <lineage>
        <taxon>Eukaryota</taxon>
        <taxon>Metazoa</taxon>
        <taxon>Chordata</taxon>
        <taxon>Craniata</taxon>
        <taxon>Vertebrata</taxon>
        <taxon>Euteleostomi</taxon>
        <taxon>Archelosauria</taxon>
        <taxon>Archosauria</taxon>
        <taxon>Dinosauria</taxon>
        <taxon>Saurischia</taxon>
        <taxon>Theropoda</taxon>
        <taxon>Coelurosauria</taxon>
        <taxon>Aves</taxon>
        <taxon>Palaeognathae</taxon>
        <taxon>Casuariiformes</taxon>
        <taxon>Dromaiidae</taxon>
        <taxon>Dromaius</taxon>
    </lineage>
</organism>
<name>A0A8C4K6P9_DRONO</name>
<keyword evidence="1" id="KW-0812">Transmembrane</keyword>
<sequence>MILHHSVGEHGAHGSLKGQRGERVVLLFLCILLSFPTLLLYLSHSCPDWIISLCTSICIIIKLVIFFKLFYL</sequence>
<reference evidence="2" key="1">
    <citation type="submission" date="2025-08" db="UniProtKB">
        <authorList>
            <consortium name="Ensembl"/>
        </authorList>
    </citation>
    <scope>IDENTIFICATION</scope>
</reference>
<keyword evidence="3" id="KW-1185">Reference proteome</keyword>